<gene>
    <name evidence="1" type="ORF">FYJ75_08445</name>
</gene>
<dbReference type="AlphaFoldDB" id="A0A6L5YR36"/>
<name>A0A6L5YR36_9FIRM</name>
<protein>
    <submittedName>
        <fullName evidence="1">Uncharacterized protein</fullName>
    </submittedName>
</protein>
<dbReference type="RefSeq" id="WP_154430019.1">
    <property type="nucleotide sequence ID" value="NZ_VUNI01000013.1"/>
</dbReference>
<keyword evidence="2" id="KW-1185">Reference proteome</keyword>
<dbReference type="EMBL" id="VUNI01000013">
    <property type="protein sequence ID" value="MST75053.1"/>
    <property type="molecule type" value="Genomic_DNA"/>
</dbReference>
<comment type="caution">
    <text evidence="1">The sequence shown here is derived from an EMBL/GenBank/DDBJ whole genome shotgun (WGS) entry which is preliminary data.</text>
</comment>
<proteinExistence type="predicted"/>
<dbReference type="Proteomes" id="UP000474024">
    <property type="component" value="Unassembled WGS sequence"/>
</dbReference>
<reference evidence="1 2" key="1">
    <citation type="submission" date="2019-08" db="EMBL/GenBank/DDBJ databases">
        <title>In-depth cultivation of the pig gut microbiome towards novel bacterial diversity and tailored functional studies.</title>
        <authorList>
            <person name="Wylensek D."/>
            <person name="Hitch T.C.A."/>
            <person name="Clavel T."/>
        </authorList>
    </citation>
    <scope>NUCLEOTIDE SEQUENCE [LARGE SCALE GENOMIC DNA]</scope>
    <source>
        <strain evidence="1 2">MUC/MUC-530-WT-4D</strain>
    </source>
</reference>
<accession>A0A6L5YR36</accession>
<organism evidence="1 2">
    <name type="scientific">Roseburia porci</name>
    <dbReference type="NCBI Taxonomy" id="2605790"/>
    <lineage>
        <taxon>Bacteria</taxon>
        <taxon>Bacillati</taxon>
        <taxon>Bacillota</taxon>
        <taxon>Clostridia</taxon>
        <taxon>Lachnospirales</taxon>
        <taxon>Lachnospiraceae</taxon>
        <taxon>Roseburia</taxon>
    </lineage>
</organism>
<evidence type="ECO:0000313" key="2">
    <source>
        <dbReference type="Proteomes" id="UP000474024"/>
    </source>
</evidence>
<sequence length="87" mass="10093">MTLLMRDNQMREEGRIEGRIQVYRNLRKKGFSKEEALAFAEIPASAVEDDEDQTKPNRNSQCFQKGTAHQISRCAAPFDLQERCQNF</sequence>
<evidence type="ECO:0000313" key="1">
    <source>
        <dbReference type="EMBL" id="MST75053.1"/>
    </source>
</evidence>